<evidence type="ECO:0000313" key="2">
    <source>
        <dbReference type="EMBL" id="CAK0905109.1"/>
    </source>
</evidence>
<comment type="caution">
    <text evidence="2">The sequence shown here is derived from an EMBL/GenBank/DDBJ whole genome shotgun (WGS) entry which is preliminary data.</text>
</comment>
<organism evidence="2 3">
    <name type="scientific">Prorocentrum cordatum</name>
    <dbReference type="NCBI Taxonomy" id="2364126"/>
    <lineage>
        <taxon>Eukaryota</taxon>
        <taxon>Sar</taxon>
        <taxon>Alveolata</taxon>
        <taxon>Dinophyceae</taxon>
        <taxon>Prorocentrales</taxon>
        <taxon>Prorocentraceae</taxon>
        <taxon>Prorocentrum</taxon>
    </lineage>
</organism>
<name>A0ABN9Y2L9_9DINO</name>
<keyword evidence="1" id="KW-0472">Membrane</keyword>
<keyword evidence="1" id="KW-1133">Transmembrane helix</keyword>
<gene>
    <name evidence="2" type="ORF">PCOR1329_LOCUS80914</name>
</gene>
<proteinExistence type="predicted"/>
<evidence type="ECO:0000256" key="1">
    <source>
        <dbReference type="SAM" id="Phobius"/>
    </source>
</evidence>
<dbReference type="EMBL" id="CAUYUJ010021504">
    <property type="protein sequence ID" value="CAK0905109.1"/>
    <property type="molecule type" value="Genomic_DNA"/>
</dbReference>
<feature type="transmembrane region" description="Helical" evidence="1">
    <location>
        <begin position="135"/>
        <end position="156"/>
    </location>
</feature>
<keyword evidence="1" id="KW-0812">Transmembrane</keyword>
<feature type="transmembrane region" description="Helical" evidence="1">
    <location>
        <begin position="204"/>
        <end position="222"/>
    </location>
</feature>
<accession>A0ABN9Y2L9</accession>
<protein>
    <submittedName>
        <fullName evidence="2">Uncharacterized protein</fullName>
    </submittedName>
</protein>
<feature type="transmembrane region" description="Helical" evidence="1">
    <location>
        <begin position="70"/>
        <end position="89"/>
    </location>
</feature>
<evidence type="ECO:0000313" key="3">
    <source>
        <dbReference type="Proteomes" id="UP001189429"/>
    </source>
</evidence>
<feature type="transmembrane region" description="Helical" evidence="1">
    <location>
        <begin position="545"/>
        <end position="564"/>
    </location>
</feature>
<reference evidence="2" key="1">
    <citation type="submission" date="2023-10" db="EMBL/GenBank/DDBJ databases">
        <authorList>
            <person name="Chen Y."/>
            <person name="Shah S."/>
            <person name="Dougan E. K."/>
            <person name="Thang M."/>
            <person name="Chan C."/>
        </authorList>
    </citation>
    <scope>NUCLEOTIDE SEQUENCE [LARGE SCALE GENOMIC DNA]</scope>
</reference>
<sequence length="1502" mass="165729">MTPRDKFNRPWIHPMDQYDDENRTIFKNKHAYELAEWTYLRLNARVDFATADLDYPGPFKELWGYTLGKFGAFMSIVAGFACVELHLSLKAMSPSSQIVKHAGTVLLCIPNCCKKFIDDKVAPYPVLFVYPWQKLYPYAFVCGSCGFAVTVIWDWLLMTPVHLIRAVWDYVSCQDICSPQEKRALLAHGVVNDRLQSLLASRRSYFVCMAVLGVVAFATNTVDTVNISNDLTHFYRASNVQTQYPLYRCDITRGNCSTNEIDFDSAKRYSEDMLVRLVAILWEGTNRADTVKHVISWLGTFLSVFCSIGALVHWTDFRKSRRFCIVGWIFASLSPIVTSSIAEIDFVRWDRVEDHVATVGAEIAEEVMFHVTNHASVESCKASVAAIDTGLPIAQNICGWYTWKWNIFKSEEYVRGCDHFEAAVVTYKATLITNSSTFCRKMDLFQSDGPSFRGQLQDKMRRTITPVIKDGLLLAVAFKSTITNLLSLLGAIMSMAPALMQGGLMVKNQVPQQTMPAILTTLPWAFSLMTWAQYQAYYQVLGSRFFLVACLCLSYGPILYYFFAKQYNVIQPMCDQQSVTFTFRIWYYALFLAILFPYILVAAYFGVIDEGTELGYIKHRAITKLFSPELRDVVNVISNSICMYAYTLQAGIDWFVDELVGHHLAAHAPLCLAASQSPEEATVLQKMLDTSLDQEQIDEGTYVCGGLSDPFPTRPSADGTWSDKVKVYTSCLAYKDFATLDQMAGHAARRRSPARSPSAAAKEAKARVLPRLASVLRGLFRVLTVIRLQSQIDEHSAKLVDCERFDRDPDGTLLIAVAQRPTSLEARSKCLVSFLSEVGSDEKEYKIEAKGDLPCKRFADHFASLVAPAGREVLRPPRGLKIGRDWKEFYADAPGSDAQTRVHIGPDKSLRQIKTEITLRRCRASISVLKVEVTAGDAPAVLYWDAAKLEKQGLSTAAALRVAAWNCRALLQCAGAKASMTVQYLSKLGLSKSIVSLQEIHRGALQLDEFARSFAPRTIVVSSFCGSAQVPVIVNGDFIIDDDGALDLHAPAPAARRGGCRRRASAPAWRSVFADVLEIEGGEPARFEVASGRARVLGRIFASLRGWQVRQLQISFAAVGSAAAVFFSDLAHDLEGSGRGLVRACADDVGGAARSVRDLAPVRRVMNVAALLANLCLKVPKCLLAPLPGPFSVELAAEVADQLRKWIPPWAEFGVVAELQYLGLWMGPAVTIDRQWRDPVAELRVRAQVIGHGVAPPSISAILYCTPAVPIFSHVAQFCDMPPSVRKQELAALAQTFRVALGTSPLSCWLLLQSWGGPRVTRWAFLGCASLGRAALVASQVHADILRRLRGSVSTDDAWRTLEMLASSRPYTGFWRSEASVEMLERAAAGGSPSASSPSWSAAWPAVAVAAREGLLNPTIAALRYLAAACNACHDASLVSAPLILIVVIFLDGFCAPAANSAGLLAVDPDGFRAAPLAEPKFWDHARSVPAIDDPDRDRHWR</sequence>
<keyword evidence="3" id="KW-1185">Reference proteome</keyword>
<dbReference type="Proteomes" id="UP001189429">
    <property type="component" value="Unassembled WGS sequence"/>
</dbReference>
<feature type="transmembrane region" description="Helical" evidence="1">
    <location>
        <begin position="472"/>
        <end position="493"/>
    </location>
</feature>
<feature type="transmembrane region" description="Helical" evidence="1">
    <location>
        <begin position="585"/>
        <end position="607"/>
    </location>
</feature>
<feature type="transmembrane region" description="Helical" evidence="1">
    <location>
        <begin position="294"/>
        <end position="314"/>
    </location>
</feature>